<gene>
    <name evidence="1" type="ORF">SMALB_7627</name>
</gene>
<reference evidence="1 2" key="1">
    <citation type="submission" date="2020-02" db="EMBL/GenBank/DDBJ databases">
        <title>Streptomyces malaysiensis DSM14702 (JHCC583434, PFL_A843) Genome sequencing and assembly.</title>
        <authorList>
            <person name="Samborskyy M."/>
        </authorList>
    </citation>
    <scope>NUCLEOTIDE SEQUENCE [LARGE SCALE GENOMIC DNA]</scope>
    <source>
        <strain evidence="1 2">DSM 14702</strain>
    </source>
</reference>
<dbReference type="Proteomes" id="UP000536624">
    <property type="component" value="Unassembled WGS sequence"/>
</dbReference>
<accession>A0A7X6B0V2</accession>
<comment type="caution">
    <text evidence="1">The sequence shown here is derived from an EMBL/GenBank/DDBJ whole genome shotgun (WGS) entry which is preliminary data.</text>
</comment>
<dbReference type="EMBL" id="JAALLH010000002">
    <property type="protein sequence ID" value="NIY69503.1"/>
    <property type="molecule type" value="Genomic_DNA"/>
</dbReference>
<evidence type="ECO:0000313" key="2">
    <source>
        <dbReference type="Proteomes" id="UP000536624"/>
    </source>
</evidence>
<proteinExistence type="predicted"/>
<name>A0A7X6B0V2_STRMQ</name>
<dbReference type="RefSeq" id="WP_167504718.1">
    <property type="nucleotide sequence ID" value="NZ_JAALLH010000002.1"/>
</dbReference>
<sequence length="130" mass="14462">MNAELVVASVSGAVALSSVLLSSRFSRKQTLLAAQLDRQRAEQLKLAEHQDLMSQRRDPLLWAAYDLQSRLFNIVDGQFLDVYYAHGDDLDREHSARRGGLPSVRWSCCDVRSSSWISATARTPGPSSDI</sequence>
<organism evidence="1 2">
    <name type="scientific">Streptomyces malaysiensis</name>
    <dbReference type="NCBI Taxonomy" id="92644"/>
    <lineage>
        <taxon>Bacteria</taxon>
        <taxon>Bacillati</taxon>
        <taxon>Actinomycetota</taxon>
        <taxon>Actinomycetes</taxon>
        <taxon>Kitasatosporales</taxon>
        <taxon>Streptomycetaceae</taxon>
        <taxon>Streptomyces</taxon>
        <taxon>Streptomyces violaceusniger group</taxon>
    </lineage>
</organism>
<protein>
    <submittedName>
        <fullName evidence="1">Uncharacterized protein</fullName>
    </submittedName>
</protein>
<dbReference type="AlphaFoldDB" id="A0A7X6B0V2"/>
<evidence type="ECO:0000313" key="1">
    <source>
        <dbReference type="EMBL" id="NIY69503.1"/>
    </source>
</evidence>